<dbReference type="InterPro" id="IPR003195">
    <property type="entry name" value="TFIID_TAF13"/>
</dbReference>
<evidence type="ECO:0000313" key="5">
    <source>
        <dbReference type="EMBL" id="ELP91454.1"/>
    </source>
</evidence>
<reference evidence="5 6" key="1">
    <citation type="submission" date="2012-10" db="EMBL/GenBank/DDBJ databases">
        <authorList>
            <person name="Zafar N."/>
            <person name="Inman J."/>
            <person name="Hall N."/>
            <person name="Lorenzi H."/>
            <person name="Caler E."/>
        </authorList>
    </citation>
    <scope>NUCLEOTIDE SEQUENCE [LARGE SCALE GENOMIC DNA]</scope>
    <source>
        <strain evidence="5 6">IP1</strain>
    </source>
</reference>
<evidence type="ECO:0000256" key="2">
    <source>
        <dbReference type="ARBA" id="ARBA00023015"/>
    </source>
</evidence>
<dbReference type="VEuPathDB" id="AmoebaDB:EIN_155710"/>
<organism evidence="5 6">
    <name type="scientific">Entamoeba invadens IP1</name>
    <dbReference type="NCBI Taxonomy" id="370355"/>
    <lineage>
        <taxon>Eukaryota</taxon>
        <taxon>Amoebozoa</taxon>
        <taxon>Evosea</taxon>
        <taxon>Archamoebae</taxon>
        <taxon>Mastigamoebida</taxon>
        <taxon>Entamoebidae</taxon>
        <taxon>Entamoeba</taxon>
    </lineage>
</organism>
<dbReference type="RefSeq" id="XP_004258225.1">
    <property type="nucleotide sequence ID" value="XM_004258177.1"/>
</dbReference>
<dbReference type="GeneID" id="14890311"/>
<evidence type="ECO:0000256" key="3">
    <source>
        <dbReference type="ARBA" id="ARBA00023163"/>
    </source>
</evidence>
<keyword evidence="4" id="KW-0539">Nucleus</keyword>
<comment type="subcellular location">
    <subcellularLocation>
        <location evidence="1">Nucleus</location>
    </subcellularLocation>
</comment>
<dbReference type="EMBL" id="KB206474">
    <property type="protein sequence ID" value="ELP91454.1"/>
    <property type="molecule type" value="Genomic_DNA"/>
</dbReference>
<evidence type="ECO:0000256" key="4">
    <source>
        <dbReference type="ARBA" id="ARBA00023242"/>
    </source>
</evidence>
<dbReference type="Proteomes" id="UP000014680">
    <property type="component" value="Unassembled WGS sequence"/>
</dbReference>
<dbReference type="GO" id="GO:0006366">
    <property type="term" value="P:transcription by RNA polymerase II"/>
    <property type="evidence" value="ECO:0007669"/>
    <property type="project" value="InterPro"/>
</dbReference>
<proteinExistence type="predicted"/>
<evidence type="ECO:0000313" key="6">
    <source>
        <dbReference type="Proteomes" id="UP000014680"/>
    </source>
</evidence>
<protein>
    <submittedName>
        <fullName evidence="5">Uncharacterized protein</fullName>
    </submittedName>
</protein>
<gene>
    <name evidence="5" type="ORF">EIN_155710</name>
</gene>
<accession>A0A0A1U971</accession>
<dbReference type="KEGG" id="eiv:EIN_155710"/>
<name>A0A0A1U971_ENTIV</name>
<dbReference type="OMA" id="NGDENCT"/>
<dbReference type="GO" id="GO:0005634">
    <property type="term" value="C:nucleus"/>
    <property type="evidence" value="ECO:0007669"/>
    <property type="project" value="UniProtKB-SubCell"/>
</dbReference>
<sequence>MADDDNGSEEIKTQKSRRVYARGTFSKSIKEYLKANGDENCTDETIELIEQLMIEFILELTYKIRLDEPTKQIKPEDVLIHLIRERKKFDRGAYILYQGIKCDRIKNNSKQNDSTKMLKNMDFFGM</sequence>
<dbReference type="Pfam" id="PF02269">
    <property type="entry name" value="TFIID-18kDa"/>
    <property type="match status" value="1"/>
</dbReference>
<dbReference type="OrthoDB" id="10266074at2759"/>
<keyword evidence="3" id="KW-0804">Transcription</keyword>
<keyword evidence="2" id="KW-0805">Transcription regulation</keyword>
<keyword evidence="6" id="KW-1185">Reference proteome</keyword>
<dbReference type="AlphaFoldDB" id="A0A0A1U971"/>
<evidence type="ECO:0000256" key="1">
    <source>
        <dbReference type="ARBA" id="ARBA00004123"/>
    </source>
</evidence>